<dbReference type="EMBL" id="BMVB01000039">
    <property type="protein sequence ID" value="GHC73349.1"/>
    <property type="molecule type" value="Genomic_DNA"/>
</dbReference>
<dbReference type="AlphaFoldDB" id="A0A918TZX0"/>
<protein>
    <submittedName>
        <fullName evidence="2">Uncharacterized protein</fullName>
    </submittedName>
</protein>
<feature type="region of interest" description="Disordered" evidence="1">
    <location>
        <begin position="42"/>
        <end position="76"/>
    </location>
</feature>
<accession>A0A918TZX0</accession>
<evidence type="ECO:0000313" key="3">
    <source>
        <dbReference type="Proteomes" id="UP000646244"/>
    </source>
</evidence>
<proteinExistence type="predicted"/>
<sequence length="76" mass="7939">MTGGASPDRPVTLTAGCQGTGSVQVTFTSQYRDTSPVNFQVDCTSERKPGVGSKALSAEQGRSFDVRISTSSPAIR</sequence>
<evidence type="ECO:0000256" key="1">
    <source>
        <dbReference type="SAM" id="MobiDB-lite"/>
    </source>
</evidence>
<organism evidence="2 3">
    <name type="scientific">Streptomyces cinnamoneus</name>
    <name type="common">Streptoverticillium cinnamoneum</name>
    <dbReference type="NCBI Taxonomy" id="53446"/>
    <lineage>
        <taxon>Bacteria</taxon>
        <taxon>Bacillati</taxon>
        <taxon>Actinomycetota</taxon>
        <taxon>Actinomycetes</taxon>
        <taxon>Kitasatosporales</taxon>
        <taxon>Streptomycetaceae</taxon>
        <taxon>Streptomyces</taxon>
        <taxon>Streptomyces cinnamoneus group</taxon>
    </lineage>
</organism>
<dbReference type="Proteomes" id="UP000646244">
    <property type="component" value="Unassembled WGS sequence"/>
</dbReference>
<comment type="caution">
    <text evidence="2">The sequence shown here is derived from an EMBL/GenBank/DDBJ whole genome shotgun (WGS) entry which is preliminary data.</text>
</comment>
<reference evidence="2" key="1">
    <citation type="journal article" date="2014" name="Int. J. Syst. Evol. Microbiol.">
        <title>Complete genome sequence of Corynebacterium casei LMG S-19264T (=DSM 44701T), isolated from a smear-ripened cheese.</title>
        <authorList>
            <consortium name="US DOE Joint Genome Institute (JGI-PGF)"/>
            <person name="Walter F."/>
            <person name="Albersmeier A."/>
            <person name="Kalinowski J."/>
            <person name="Ruckert C."/>
        </authorList>
    </citation>
    <scope>NUCLEOTIDE SEQUENCE</scope>
    <source>
        <strain evidence="2">JCM 4633</strain>
    </source>
</reference>
<gene>
    <name evidence="2" type="ORF">GCM10010507_60730</name>
</gene>
<evidence type="ECO:0000313" key="2">
    <source>
        <dbReference type="EMBL" id="GHC73349.1"/>
    </source>
</evidence>
<name>A0A918TZX0_STRCJ</name>
<reference evidence="2" key="2">
    <citation type="submission" date="2020-09" db="EMBL/GenBank/DDBJ databases">
        <authorList>
            <person name="Sun Q."/>
            <person name="Ohkuma M."/>
        </authorList>
    </citation>
    <scope>NUCLEOTIDE SEQUENCE</scope>
    <source>
        <strain evidence="2">JCM 4633</strain>
    </source>
</reference>